<name>A0A171KUN4_9BURK</name>
<dbReference type="Proteomes" id="UP000292039">
    <property type="component" value="Unassembled WGS sequence"/>
</dbReference>
<dbReference type="EMBL" id="SGWZ01000002">
    <property type="protein sequence ID" value="RZS70022.1"/>
    <property type="molecule type" value="Genomic_DNA"/>
</dbReference>
<dbReference type="OrthoDB" id="8675971at2"/>
<dbReference type="STRING" id="206506.AAV32_06130"/>
<sequence>MAGEHWRDEYPAGPGHAAGNAPASLSQPGHFGANPEAGPEPEQPAPHAMAGLHWVDLGPDLAALEVGEDAAGQAWLLFGLDWRPLLGNQIPRQALQRARSLRATHYAWRGDLAASVACVRLQWRGLRARPLYAAALLVAQRCGHGTFAIRLHGGTRGVWLVAVHDGVVISGSDRWYASPEEAAEALRSLQQRYPALLETDLGLAIGDLLPKDGQAGGATLAQDWTAARLVRVPTGMHWSWWGLVATIGVAGWLLAPQLSRAPAVPPDDSSEQLAVQAWQGVYDDYAAPRRVHDGAALRGLLQGVAALPLRRQGWLLEQIECRVNLVGWRCAGRYRRAVGVADNNGLLHRWPGEWQVAYDGFDQARVVWQVSGGRLMDWRRLPAEASLLAGPVAVLQRQAPVFERITLGDSQPVSLPEPVGPDGMPLAPLPGMPVLKERAVAISGTLRGLPLLQDVHWPVSWERLMVEVRPPSMVPEETESRLVAHLQGVVYGRD</sequence>
<evidence type="ECO:0000256" key="1">
    <source>
        <dbReference type="SAM" id="MobiDB-lite"/>
    </source>
</evidence>
<proteinExistence type="predicted"/>
<comment type="caution">
    <text evidence="2">The sequence shown here is derived from an EMBL/GenBank/DDBJ whole genome shotgun (WGS) entry which is preliminary data.</text>
</comment>
<dbReference type="EMBL" id="LBNE01000002">
    <property type="protein sequence ID" value="KKO72601.1"/>
    <property type="molecule type" value="Genomic_DNA"/>
</dbReference>
<reference evidence="3 5" key="2">
    <citation type="submission" date="2019-02" db="EMBL/GenBank/DDBJ databases">
        <title>Genomic Encyclopedia of Type Strains, Phase IV (KMG-IV): sequencing the most valuable type-strain genomes for metagenomic binning, comparative biology and taxonomic classification.</title>
        <authorList>
            <person name="Goeker M."/>
        </authorList>
    </citation>
    <scope>NUCLEOTIDE SEQUENCE [LARGE SCALE GENOMIC DNA]</scope>
    <source>
        <strain evidence="3 5">DSM 16618</strain>
    </source>
</reference>
<dbReference type="RefSeq" id="WP_068368890.1">
    <property type="nucleotide sequence ID" value="NZ_CBCSEB010000016.1"/>
</dbReference>
<reference evidence="2 4" key="1">
    <citation type="submission" date="2015-04" db="EMBL/GenBank/DDBJ databases">
        <title>Genome sequence of Kerstersia gyiorum CG1.</title>
        <authorList>
            <person name="Greninger A.L."/>
            <person name="Kozyreva V."/>
            <person name="Chaturvedi V."/>
        </authorList>
    </citation>
    <scope>NUCLEOTIDE SEQUENCE [LARGE SCALE GENOMIC DNA]</scope>
    <source>
        <strain evidence="2 4">CG1</strain>
    </source>
</reference>
<feature type="region of interest" description="Disordered" evidence="1">
    <location>
        <begin position="1"/>
        <end position="47"/>
    </location>
</feature>
<feature type="compositionally biased region" description="Low complexity" evidence="1">
    <location>
        <begin position="11"/>
        <end position="23"/>
    </location>
</feature>
<evidence type="ECO:0000313" key="4">
    <source>
        <dbReference type="Proteomes" id="UP000078084"/>
    </source>
</evidence>
<evidence type="ECO:0008006" key="6">
    <source>
        <dbReference type="Google" id="ProtNLM"/>
    </source>
</evidence>
<dbReference type="Proteomes" id="UP000078084">
    <property type="component" value="Unassembled WGS sequence"/>
</dbReference>
<feature type="compositionally biased region" description="Basic and acidic residues" evidence="1">
    <location>
        <begin position="1"/>
        <end position="10"/>
    </location>
</feature>
<keyword evidence="4" id="KW-1185">Reference proteome</keyword>
<protein>
    <recommendedName>
        <fullName evidence="6">Pilin accessory protein (PilO)</fullName>
    </recommendedName>
</protein>
<evidence type="ECO:0000313" key="5">
    <source>
        <dbReference type="Proteomes" id="UP000292039"/>
    </source>
</evidence>
<organism evidence="2 4">
    <name type="scientific">Kerstersia gyiorum</name>
    <dbReference type="NCBI Taxonomy" id="206506"/>
    <lineage>
        <taxon>Bacteria</taxon>
        <taxon>Pseudomonadati</taxon>
        <taxon>Pseudomonadota</taxon>
        <taxon>Betaproteobacteria</taxon>
        <taxon>Burkholderiales</taxon>
        <taxon>Alcaligenaceae</taxon>
        <taxon>Kerstersia</taxon>
    </lineage>
</organism>
<accession>A0A171KUN4</accession>
<evidence type="ECO:0000313" key="3">
    <source>
        <dbReference type="EMBL" id="RZS70022.1"/>
    </source>
</evidence>
<evidence type="ECO:0000313" key="2">
    <source>
        <dbReference type="EMBL" id="KKO72601.1"/>
    </source>
</evidence>
<gene>
    <name evidence="2" type="ORF">AAV32_06130</name>
    <name evidence="3" type="ORF">EV679_1410</name>
</gene>
<dbReference type="AlphaFoldDB" id="A0A171KUN4"/>